<dbReference type="AlphaFoldDB" id="A0AAD7WRG0"/>
<reference evidence="2" key="1">
    <citation type="journal article" date="2023" name="Science">
        <title>Genome structures resolve the early diversification of teleost fishes.</title>
        <authorList>
            <person name="Parey E."/>
            <person name="Louis A."/>
            <person name="Montfort J."/>
            <person name="Bouchez O."/>
            <person name="Roques C."/>
            <person name="Iampietro C."/>
            <person name="Lluch J."/>
            <person name="Castinel A."/>
            <person name="Donnadieu C."/>
            <person name="Desvignes T."/>
            <person name="Floi Bucao C."/>
            <person name="Jouanno E."/>
            <person name="Wen M."/>
            <person name="Mejri S."/>
            <person name="Dirks R."/>
            <person name="Jansen H."/>
            <person name="Henkel C."/>
            <person name="Chen W.J."/>
            <person name="Zahm M."/>
            <person name="Cabau C."/>
            <person name="Klopp C."/>
            <person name="Thompson A.W."/>
            <person name="Robinson-Rechavi M."/>
            <person name="Braasch I."/>
            <person name="Lecointre G."/>
            <person name="Bobe J."/>
            <person name="Postlethwait J.H."/>
            <person name="Berthelot C."/>
            <person name="Roest Crollius H."/>
            <person name="Guiguen Y."/>
        </authorList>
    </citation>
    <scope>NUCLEOTIDE SEQUENCE</scope>
    <source>
        <strain evidence="2">NC1722</strain>
    </source>
</reference>
<sequence>MTWLAHWSEGYLTSIRRQAGFTVLQEGSCTSSAPYLPAVPHPASLPSPSTVYESPCLCLLSQVENPDCKHDGTEGKRRKPALRNVRTPRCNVAGPAGLQAQDHHGSESTT</sequence>
<evidence type="ECO:0000313" key="2">
    <source>
        <dbReference type="EMBL" id="KAJ8406542.1"/>
    </source>
</evidence>
<dbReference type="EMBL" id="JAINUG010000043">
    <property type="protein sequence ID" value="KAJ8406542.1"/>
    <property type="molecule type" value="Genomic_DNA"/>
</dbReference>
<protein>
    <submittedName>
        <fullName evidence="2">Uncharacterized protein</fullName>
    </submittedName>
</protein>
<evidence type="ECO:0000313" key="3">
    <source>
        <dbReference type="Proteomes" id="UP001221898"/>
    </source>
</evidence>
<dbReference type="Proteomes" id="UP001221898">
    <property type="component" value="Unassembled WGS sequence"/>
</dbReference>
<feature type="compositionally biased region" description="Basic and acidic residues" evidence="1">
    <location>
        <begin position="101"/>
        <end position="110"/>
    </location>
</feature>
<name>A0AAD7WRG0_9TELE</name>
<gene>
    <name evidence="2" type="ORF">AAFF_G00301160</name>
</gene>
<evidence type="ECO:0000256" key="1">
    <source>
        <dbReference type="SAM" id="MobiDB-lite"/>
    </source>
</evidence>
<comment type="caution">
    <text evidence="2">The sequence shown here is derived from an EMBL/GenBank/DDBJ whole genome shotgun (WGS) entry which is preliminary data.</text>
</comment>
<feature type="region of interest" description="Disordered" evidence="1">
    <location>
        <begin position="68"/>
        <end position="110"/>
    </location>
</feature>
<organism evidence="2 3">
    <name type="scientific">Aldrovandia affinis</name>
    <dbReference type="NCBI Taxonomy" id="143900"/>
    <lineage>
        <taxon>Eukaryota</taxon>
        <taxon>Metazoa</taxon>
        <taxon>Chordata</taxon>
        <taxon>Craniata</taxon>
        <taxon>Vertebrata</taxon>
        <taxon>Euteleostomi</taxon>
        <taxon>Actinopterygii</taxon>
        <taxon>Neopterygii</taxon>
        <taxon>Teleostei</taxon>
        <taxon>Notacanthiformes</taxon>
        <taxon>Halosauridae</taxon>
        <taxon>Aldrovandia</taxon>
    </lineage>
</organism>
<accession>A0AAD7WRG0</accession>
<proteinExistence type="predicted"/>
<keyword evidence="3" id="KW-1185">Reference proteome</keyword>